<dbReference type="InterPro" id="IPR003593">
    <property type="entry name" value="AAA+_ATPase"/>
</dbReference>
<sequence length="568" mass="65130">MPAIVNNHNFLYFDSLIRNQRANSILSFIMATYHSKDNVGHVDQEKVARRLIDAYNLFRNDIRKSETGSGNYPGTIEKFKKQYTLGREFGVWTGKDLNLSYLAEKVAKQEITIREYLSIALFNFVEPVNQKMINPLKIVFEGMINNGLDTIDTNKVKYFFEQNEIPVDPIDETTGENKKNNNALNSLYDLLENTVFFTYNAENKTLTYCFPKPLNEVIAKFNTHYLCDDGFNLAKTEIGNDQEKYCQYLLKDVLHIQNKWEETKMGNCLDITLHPRTDTTHPVNQILYGAPGTGKTYSTAELAMAIIKREPFKLSASAEERQQILAQYNRCISVGKIVFTTFHQSYGYEEFIQGLRPDTDSSTLSFKTTDGVFKQIADRAMSDGENNYVIIIDEINRGNISKIFGELITLIEEDKRWGEPNQLNVTLPSGEVFAVPNNLYIVGTMNSADKSISLIDTALRRRFSFVEQKPDSSLILDLSLKKLLENLNNQLVKDLNSTDLLIGHSYFINKSIDDLPFIFNSSIIPLLYEYYFDNRKKVLSIINSVLDSDKFKVIDDNVGRLRIEEIRQ</sequence>
<gene>
    <name evidence="2" type="ORF">DXC78_09685</name>
</gene>
<dbReference type="InterPro" id="IPR052934">
    <property type="entry name" value="Methyl-DNA_Rec/Restrict_Enz"/>
</dbReference>
<comment type="caution">
    <text evidence="2">The sequence shown here is derived from an EMBL/GenBank/DDBJ whole genome shotgun (WGS) entry which is preliminary data.</text>
</comment>
<evidence type="ECO:0000313" key="2">
    <source>
        <dbReference type="EMBL" id="RGD74768.1"/>
    </source>
</evidence>
<dbReference type="PANTHER" id="PTHR37291:SF1">
    <property type="entry name" value="TYPE IV METHYL-DIRECTED RESTRICTION ENZYME ECOKMCRB SUBUNIT"/>
    <property type="match status" value="1"/>
</dbReference>
<name>A0A3E3E1G1_9FIRM</name>
<dbReference type="SMART" id="SM00382">
    <property type="entry name" value="AAA"/>
    <property type="match status" value="1"/>
</dbReference>
<reference evidence="2 3" key="1">
    <citation type="submission" date="2018-08" db="EMBL/GenBank/DDBJ databases">
        <title>A genome reference for cultivated species of the human gut microbiota.</title>
        <authorList>
            <person name="Zou Y."/>
            <person name="Xue W."/>
            <person name="Luo G."/>
        </authorList>
    </citation>
    <scope>NUCLEOTIDE SEQUENCE [LARGE SCALE GENOMIC DNA]</scope>
    <source>
        <strain evidence="2 3">TF08-11</strain>
    </source>
</reference>
<dbReference type="PANTHER" id="PTHR37291">
    <property type="entry name" value="5-METHYLCYTOSINE-SPECIFIC RESTRICTION ENZYME B"/>
    <property type="match status" value="1"/>
</dbReference>
<dbReference type="EMBL" id="QUSK01000022">
    <property type="protein sequence ID" value="RGD74768.1"/>
    <property type="molecule type" value="Genomic_DNA"/>
</dbReference>
<dbReference type="Pfam" id="PF07728">
    <property type="entry name" value="AAA_5"/>
    <property type="match status" value="1"/>
</dbReference>
<dbReference type="InterPro" id="IPR027417">
    <property type="entry name" value="P-loop_NTPase"/>
</dbReference>
<feature type="domain" description="AAA+ ATPase" evidence="1">
    <location>
        <begin position="281"/>
        <end position="473"/>
    </location>
</feature>
<dbReference type="Proteomes" id="UP000260721">
    <property type="component" value="Unassembled WGS sequence"/>
</dbReference>
<evidence type="ECO:0000259" key="1">
    <source>
        <dbReference type="SMART" id="SM00382"/>
    </source>
</evidence>
<accession>A0A3E3E1G1</accession>
<dbReference type="RefSeq" id="WP_117446838.1">
    <property type="nucleotide sequence ID" value="NZ_CALCIP010000047.1"/>
</dbReference>
<organism evidence="2 3">
    <name type="scientific">Faecalicoccus pleomorphus</name>
    <dbReference type="NCBI Taxonomy" id="1323"/>
    <lineage>
        <taxon>Bacteria</taxon>
        <taxon>Bacillati</taxon>
        <taxon>Bacillota</taxon>
        <taxon>Erysipelotrichia</taxon>
        <taxon>Erysipelotrichales</taxon>
        <taxon>Erysipelotrichaceae</taxon>
        <taxon>Faecalicoccus</taxon>
    </lineage>
</organism>
<dbReference type="InterPro" id="IPR011704">
    <property type="entry name" value="ATPase_dyneun-rel_AAA"/>
</dbReference>
<protein>
    <submittedName>
        <fullName evidence="2">AAA family ATPase</fullName>
    </submittedName>
</protein>
<dbReference type="AlphaFoldDB" id="A0A3E3E1G1"/>
<dbReference type="GO" id="GO:0005524">
    <property type="term" value="F:ATP binding"/>
    <property type="evidence" value="ECO:0007669"/>
    <property type="project" value="InterPro"/>
</dbReference>
<dbReference type="GO" id="GO:0016887">
    <property type="term" value="F:ATP hydrolysis activity"/>
    <property type="evidence" value="ECO:0007669"/>
    <property type="project" value="InterPro"/>
</dbReference>
<proteinExistence type="predicted"/>
<dbReference type="Gene3D" id="3.40.50.300">
    <property type="entry name" value="P-loop containing nucleotide triphosphate hydrolases"/>
    <property type="match status" value="1"/>
</dbReference>
<evidence type="ECO:0000313" key="3">
    <source>
        <dbReference type="Proteomes" id="UP000260721"/>
    </source>
</evidence>
<dbReference type="SUPFAM" id="SSF52540">
    <property type="entry name" value="P-loop containing nucleoside triphosphate hydrolases"/>
    <property type="match status" value="1"/>
</dbReference>